<dbReference type="SUPFAM" id="SSF81383">
    <property type="entry name" value="F-box domain"/>
    <property type="match status" value="1"/>
</dbReference>
<dbReference type="InterPro" id="IPR050796">
    <property type="entry name" value="SCF_F-box_component"/>
</dbReference>
<dbReference type="InterPro" id="IPR036047">
    <property type="entry name" value="F-box-like_dom_sf"/>
</dbReference>
<dbReference type="OMA" id="WLEMVKP"/>
<dbReference type="InterPro" id="IPR017451">
    <property type="entry name" value="F-box-assoc_interact_dom"/>
</dbReference>
<organism evidence="1 2">
    <name type="scientific">Hordeum vulgare subsp. vulgare</name>
    <name type="common">Domesticated barley</name>
    <dbReference type="NCBI Taxonomy" id="112509"/>
    <lineage>
        <taxon>Eukaryota</taxon>
        <taxon>Viridiplantae</taxon>
        <taxon>Streptophyta</taxon>
        <taxon>Embryophyta</taxon>
        <taxon>Tracheophyta</taxon>
        <taxon>Spermatophyta</taxon>
        <taxon>Magnoliopsida</taxon>
        <taxon>Liliopsida</taxon>
        <taxon>Poales</taxon>
        <taxon>Poaceae</taxon>
        <taxon>BOP clade</taxon>
        <taxon>Pooideae</taxon>
        <taxon>Triticodae</taxon>
        <taxon>Triticeae</taxon>
        <taxon>Hordeinae</taxon>
        <taxon>Hordeum</taxon>
    </lineage>
</organism>
<sequence length="369" mass="41477">MAEAAMPAEGATPLLEGLLDDIVLWDILVLLDPKSLIRCRAVRRAWRGATSTRRFLLAHHARQPAFPAFSSSGCRNFLALDHRAAQLHTVARHDEPFFLEASCDGLLLSRSYSGRRLTVYNPATREHVSLRCPSWGFNIVGMYPHGLTGEYRLLLTNFMVPEGQTGCYVLPLGSDEPPRYIGWLDMVKPLCIEISALVRDSLHWFLLKHGKYVLVFDTTAESFRHMRGPLPLGGVDAGLFEMDDTLGIHCHDDAMEIVTIWVLQDYQSEVWHLKYRIKLPVADIWEKLQVGGESWGLGVGVVSGDGDVLLLIHFRGWLLQVDSDGKLIKSFDCGHRDLCIYEYRLKQSLVKHTFLRALKGSEGSASPLI</sequence>
<proteinExistence type="predicted"/>
<keyword evidence="2" id="KW-1185">Reference proteome</keyword>
<dbReference type="Gramene" id="HORVU.MOREX.r3.3HG0315620.1">
    <property type="protein sequence ID" value="HORVU.MOREX.r3.3HG0315620.1.CDS1"/>
    <property type="gene ID" value="HORVU.MOREX.r3.3HG0315620"/>
</dbReference>
<dbReference type="RefSeq" id="XP_044973322.1">
    <property type="nucleotide sequence ID" value="XM_045117387.1"/>
</dbReference>
<dbReference type="EnsemblPlants" id="HORVU.MOREX.r3.3HG0315620.1">
    <property type="protein sequence ID" value="HORVU.MOREX.r3.3HG0315620.1.CDS1"/>
    <property type="gene ID" value="HORVU.MOREX.r3.3HG0315620"/>
</dbReference>
<dbReference type="Proteomes" id="UP000011116">
    <property type="component" value="Chromosome 3H"/>
</dbReference>
<dbReference type="OrthoDB" id="581771at2759"/>
<gene>
    <name evidence="1" type="primary">LOC123440841</name>
</gene>
<reference evidence="1" key="3">
    <citation type="submission" date="2022-01" db="UniProtKB">
        <authorList>
            <consortium name="EnsemblPlants"/>
        </authorList>
    </citation>
    <scope>IDENTIFICATION</scope>
    <source>
        <strain evidence="1">subsp. vulgare</strain>
    </source>
</reference>
<dbReference type="AlphaFoldDB" id="A0A8I6XUB1"/>
<dbReference type="GeneID" id="123440841"/>
<dbReference type="KEGG" id="hvg:123440841"/>
<evidence type="ECO:0000313" key="2">
    <source>
        <dbReference type="Proteomes" id="UP000011116"/>
    </source>
</evidence>
<accession>A0A8I6XUB1</accession>
<evidence type="ECO:0000313" key="1">
    <source>
        <dbReference type="EnsemblPlants" id="HORVU.MOREX.r3.3HG0315620.1.CDS1"/>
    </source>
</evidence>
<name>A0A8I6XUB1_HORVV</name>
<reference evidence="1" key="2">
    <citation type="submission" date="2020-10" db="EMBL/GenBank/DDBJ databases">
        <authorList>
            <person name="Scholz U."/>
            <person name="Mascher M."/>
            <person name="Fiebig A."/>
        </authorList>
    </citation>
    <scope>NUCLEOTIDE SEQUENCE [LARGE SCALE GENOMIC DNA]</scope>
    <source>
        <strain evidence="1">cv. Morex</strain>
    </source>
</reference>
<protein>
    <recommendedName>
        <fullName evidence="3">F-box associated domain-containing protein</fullName>
    </recommendedName>
</protein>
<dbReference type="PANTHER" id="PTHR31672">
    <property type="entry name" value="BNACNNG10540D PROTEIN"/>
    <property type="match status" value="1"/>
</dbReference>
<dbReference type="Gramene" id="HORVU.MOREX.r2.3HG0263650.1">
    <property type="protein sequence ID" value="HORVU.MOREX.r2.3HG0263650.1.CDS.1"/>
    <property type="gene ID" value="HORVU.MOREX.r2.3HG0263650"/>
</dbReference>
<dbReference type="PANTHER" id="PTHR31672:SF2">
    <property type="entry name" value="F-BOX DOMAIN-CONTAINING PROTEIN"/>
    <property type="match status" value="1"/>
</dbReference>
<dbReference type="NCBIfam" id="TIGR01640">
    <property type="entry name" value="F_box_assoc_1"/>
    <property type="match status" value="1"/>
</dbReference>
<evidence type="ECO:0008006" key="3">
    <source>
        <dbReference type="Google" id="ProtNLM"/>
    </source>
</evidence>
<reference evidence="2" key="1">
    <citation type="journal article" date="2012" name="Nature">
        <title>A physical, genetic and functional sequence assembly of the barley genome.</title>
        <authorList>
            <consortium name="The International Barley Genome Sequencing Consortium"/>
            <person name="Mayer K.F."/>
            <person name="Waugh R."/>
            <person name="Brown J.W."/>
            <person name="Schulman A."/>
            <person name="Langridge P."/>
            <person name="Platzer M."/>
            <person name="Fincher G.B."/>
            <person name="Muehlbauer G.J."/>
            <person name="Sato K."/>
            <person name="Close T.J."/>
            <person name="Wise R.P."/>
            <person name="Stein N."/>
        </authorList>
    </citation>
    <scope>NUCLEOTIDE SEQUENCE [LARGE SCALE GENOMIC DNA]</scope>
    <source>
        <strain evidence="2">cv. Morex</strain>
    </source>
</reference>
<dbReference type="SMR" id="A0A8I6XUB1"/>